<proteinExistence type="predicted"/>
<dbReference type="Gene3D" id="2.60.40.640">
    <property type="match status" value="1"/>
</dbReference>
<feature type="compositionally biased region" description="Basic and acidic residues" evidence="1">
    <location>
        <begin position="457"/>
        <end position="472"/>
    </location>
</feature>
<dbReference type="GO" id="GO:0005737">
    <property type="term" value="C:cytoplasm"/>
    <property type="evidence" value="ECO:0007669"/>
    <property type="project" value="TreeGrafter"/>
</dbReference>
<evidence type="ECO:0000256" key="1">
    <source>
        <dbReference type="SAM" id="MobiDB-lite"/>
    </source>
</evidence>
<dbReference type="PANTHER" id="PTHR11188">
    <property type="entry name" value="ARRESTIN DOMAIN CONTAINING PROTEIN"/>
    <property type="match status" value="1"/>
</dbReference>
<feature type="domain" description="Arrestin-like N-terminal" evidence="2">
    <location>
        <begin position="18"/>
        <end position="120"/>
    </location>
</feature>
<dbReference type="Proteomes" id="UP000774326">
    <property type="component" value="Unassembled WGS sequence"/>
</dbReference>
<protein>
    <recommendedName>
        <fullName evidence="2">Arrestin-like N-terminal domain-containing protein</fullName>
    </recommendedName>
</protein>
<evidence type="ECO:0000259" key="2">
    <source>
        <dbReference type="Pfam" id="PF00339"/>
    </source>
</evidence>
<feature type="compositionally biased region" description="Basic and acidic residues" evidence="1">
    <location>
        <begin position="416"/>
        <end position="437"/>
    </location>
</feature>
<evidence type="ECO:0000313" key="3">
    <source>
        <dbReference type="EMBL" id="KAH3672151.1"/>
    </source>
</evidence>
<feature type="region of interest" description="Disordered" evidence="1">
    <location>
        <begin position="416"/>
        <end position="472"/>
    </location>
</feature>
<dbReference type="InterPro" id="IPR050357">
    <property type="entry name" value="Arrestin_domain-protein"/>
</dbReference>
<dbReference type="EMBL" id="JAEUBG010005854">
    <property type="protein sequence ID" value="KAH3672151.1"/>
    <property type="molecule type" value="Genomic_DNA"/>
</dbReference>
<dbReference type="CDD" id="cd22952">
    <property type="entry name" value="ART10-like"/>
    <property type="match status" value="1"/>
</dbReference>
<reference evidence="3" key="1">
    <citation type="journal article" date="2021" name="Open Biol.">
        <title>Shared evolutionary footprints suggest mitochondrial oxidative damage underlies multiple complex I losses in fungi.</title>
        <authorList>
            <person name="Schikora-Tamarit M.A."/>
            <person name="Marcet-Houben M."/>
            <person name="Nosek J."/>
            <person name="Gabaldon T."/>
        </authorList>
    </citation>
    <scope>NUCLEOTIDE SEQUENCE</scope>
    <source>
        <strain evidence="3">CBS2887</strain>
    </source>
</reference>
<gene>
    <name evidence="3" type="ORF">WICPIJ_010120</name>
</gene>
<dbReference type="GO" id="GO:0015031">
    <property type="term" value="P:protein transport"/>
    <property type="evidence" value="ECO:0007669"/>
    <property type="project" value="TreeGrafter"/>
</dbReference>
<keyword evidence="4" id="KW-1185">Reference proteome</keyword>
<accession>A0A9P8TAQ2</accession>
<sequence length="581" mass="66434">MVACKITLHVDPPCECRTIYSPLDEVSGTVTVYTKRPVSLDSIQVKLSGDLTTKIEDFYLDQKGKKRKLPRSESHEILYDSCTVFPPNDALLYSKTKSYVLPEGNFVYPFKFTIPKNSACGDRISAQYFSNIHSTNTAIESLHRTPHKKKDERMHKHWISGLPPSIPIFKGTSETVPFSFSINYRLKVTLRRSSVFKYNIRQEIPLEIRPLCSSMIDPHKLVTYSPNTLQAEGSMFNVPIALSITMTKNLYRGGNPFKGFKLVSDGSEISRVRVGHLFLTGLKINLVKELNIISSSKELYYEDKTQLLDLKRLDIPIYERDDTQEDPSLIHTLNRRIAIPDMPDSFESCCLLVNYRMEMELQFKEDSRGLVMIKSLVLPSTSLYSCLEGFSCHKIKDSLLRPLPGLTTTHPLKIEDVIGRESDTQQPNDKRPDDQGRLKTKIFVSDSSHRLPKKKENKNETKEHKPRTQEDRSLAISLNINLPGNNSENNRPSFERNYERFITNLIQPGQSQTSEQKEDILVINRFFSDDASPPERSVLATRSNDKNLVKSIKSSEVSAGLPSYQDAVQFNMRSHGYYYDW</sequence>
<dbReference type="InterPro" id="IPR014752">
    <property type="entry name" value="Arrestin-like_C"/>
</dbReference>
<dbReference type="InterPro" id="IPR011021">
    <property type="entry name" value="Arrestin-like_N"/>
</dbReference>
<dbReference type="OrthoDB" id="3365616at2759"/>
<organism evidence="3 4">
    <name type="scientific">Wickerhamomyces pijperi</name>
    <name type="common">Yeast</name>
    <name type="synonym">Pichia pijperi</name>
    <dbReference type="NCBI Taxonomy" id="599730"/>
    <lineage>
        <taxon>Eukaryota</taxon>
        <taxon>Fungi</taxon>
        <taxon>Dikarya</taxon>
        <taxon>Ascomycota</taxon>
        <taxon>Saccharomycotina</taxon>
        <taxon>Saccharomycetes</taxon>
        <taxon>Phaffomycetales</taxon>
        <taxon>Wickerhamomycetaceae</taxon>
        <taxon>Wickerhamomyces</taxon>
    </lineage>
</organism>
<reference evidence="3" key="2">
    <citation type="submission" date="2021-01" db="EMBL/GenBank/DDBJ databases">
        <authorList>
            <person name="Schikora-Tamarit M.A."/>
        </authorList>
    </citation>
    <scope>NUCLEOTIDE SEQUENCE</scope>
    <source>
        <strain evidence="3">CBS2887</strain>
    </source>
</reference>
<dbReference type="Pfam" id="PF00339">
    <property type="entry name" value="Arrestin_N"/>
    <property type="match status" value="1"/>
</dbReference>
<dbReference type="PANTHER" id="PTHR11188:SF17">
    <property type="entry name" value="FI21816P1"/>
    <property type="match status" value="1"/>
</dbReference>
<evidence type="ECO:0000313" key="4">
    <source>
        <dbReference type="Proteomes" id="UP000774326"/>
    </source>
</evidence>
<name>A0A9P8TAQ2_WICPI</name>
<dbReference type="AlphaFoldDB" id="A0A9P8TAQ2"/>
<comment type="caution">
    <text evidence="3">The sequence shown here is derived from an EMBL/GenBank/DDBJ whole genome shotgun (WGS) entry which is preliminary data.</text>
</comment>